<protein>
    <submittedName>
        <fullName evidence="1">Uncharacterized protein</fullName>
    </submittedName>
</protein>
<evidence type="ECO:0000313" key="1">
    <source>
        <dbReference type="EMBL" id="KAG7388827.1"/>
    </source>
</evidence>
<dbReference type="Proteomes" id="UP000694044">
    <property type="component" value="Unassembled WGS sequence"/>
</dbReference>
<accession>A0A8T1W5I6</accession>
<name>A0A8T1W5I6_9STRA</name>
<sequence length="123" mass="13708">MGVCGILAAKAKAGVEVVLLLDKRQALAPYELPRIREFLDAGVTTYLVVVDDIICSTGSCNPSMMGLHESYENLTYHFNAEETDKAKRQILFQRDDDCELVTSIWLDEMEAKLTAEKKAGLRP</sequence>
<evidence type="ECO:0000313" key="2">
    <source>
        <dbReference type="Proteomes" id="UP000694044"/>
    </source>
</evidence>
<organism evidence="1 2">
    <name type="scientific">Phytophthora pseudosyringae</name>
    <dbReference type="NCBI Taxonomy" id="221518"/>
    <lineage>
        <taxon>Eukaryota</taxon>
        <taxon>Sar</taxon>
        <taxon>Stramenopiles</taxon>
        <taxon>Oomycota</taxon>
        <taxon>Peronosporomycetes</taxon>
        <taxon>Peronosporales</taxon>
        <taxon>Peronosporaceae</taxon>
        <taxon>Phytophthora</taxon>
    </lineage>
</organism>
<dbReference type="OrthoDB" id="145489at2759"/>
<reference evidence="1" key="1">
    <citation type="submission" date="2021-02" db="EMBL/GenBank/DDBJ databases">
        <authorList>
            <person name="Palmer J.M."/>
        </authorList>
    </citation>
    <scope>NUCLEOTIDE SEQUENCE</scope>
    <source>
        <strain evidence="1">SCRP734</strain>
    </source>
</reference>
<dbReference type="EMBL" id="JAGDFM010000053">
    <property type="protein sequence ID" value="KAG7388827.1"/>
    <property type="molecule type" value="Genomic_DNA"/>
</dbReference>
<keyword evidence="2" id="KW-1185">Reference proteome</keyword>
<comment type="caution">
    <text evidence="1">The sequence shown here is derived from an EMBL/GenBank/DDBJ whole genome shotgun (WGS) entry which is preliminary data.</text>
</comment>
<gene>
    <name evidence="1" type="ORF">PHYPSEUDO_011661</name>
</gene>
<proteinExistence type="predicted"/>
<dbReference type="AlphaFoldDB" id="A0A8T1W5I6"/>